<gene>
    <name evidence="1" type="ORF">GCM10010979_26970</name>
</gene>
<dbReference type="RefSeq" id="WP_229733415.1">
    <property type="nucleotide sequence ID" value="NZ_BMGB01000002.1"/>
</dbReference>
<organism evidence="1 2">
    <name type="scientific">Conyzicola nivalis</name>
    <dbReference type="NCBI Taxonomy" id="1477021"/>
    <lineage>
        <taxon>Bacteria</taxon>
        <taxon>Bacillati</taxon>
        <taxon>Actinomycetota</taxon>
        <taxon>Actinomycetes</taxon>
        <taxon>Micrococcales</taxon>
        <taxon>Microbacteriaceae</taxon>
        <taxon>Conyzicola</taxon>
    </lineage>
</organism>
<dbReference type="Proteomes" id="UP000606922">
    <property type="component" value="Unassembled WGS sequence"/>
</dbReference>
<evidence type="ECO:0000313" key="1">
    <source>
        <dbReference type="EMBL" id="GGB11273.1"/>
    </source>
</evidence>
<evidence type="ECO:0000313" key="2">
    <source>
        <dbReference type="Proteomes" id="UP000606922"/>
    </source>
</evidence>
<keyword evidence="2" id="KW-1185">Reference proteome</keyword>
<proteinExistence type="predicted"/>
<protein>
    <submittedName>
        <fullName evidence="1">Uncharacterized protein</fullName>
    </submittedName>
</protein>
<reference evidence="1" key="1">
    <citation type="journal article" date="2014" name="Int. J. Syst. Evol. Microbiol.">
        <title>Complete genome sequence of Corynebacterium casei LMG S-19264T (=DSM 44701T), isolated from a smear-ripened cheese.</title>
        <authorList>
            <consortium name="US DOE Joint Genome Institute (JGI-PGF)"/>
            <person name="Walter F."/>
            <person name="Albersmeier A."/>
            <person name="Kalinowski J."/>
            <person name="Ruckert C."/>
        </authorList>
    </citation>
    <scope>NUCLEOTIDE SEQUENCE</scope>
    <source>
        <strain evidence="1">CGMCC 1.12813</strain>
    </source>
</reference>
<accession>A0A916SPH2</accession>
<name>A0A916SPH2_9MICO</name>
<dbReference type="EMBL" id="BMGB01000002">
    <property type="protein sequence ID" value="GGB11273.1"/>
    <property type="molecule type" value="Genomic_DNA"/>
</dbReference>
<sequence>MVGHAAAAAAAAGHDHLHMETADEIVELLGLTAPEWIVEVAGDVERTPTGAHTIDTVVRARRV</sequence>
<reference evidence="1" key="2">
    <citation type="submission" date="2020-09" db="EMBL/GenBank/DDBJ databases">
        <authorList>
            <person name="Sun Q."/>
            <person name="Zhou Y."/>
        </authorList>
    </citation>
    <scope>NUCLEOTIDE SEQUENCE</scope>
    <source>
        <strain evidence="1">CGMCC 1.12813</strain>
    </source>
</reference>
<comment type="caution">
    <text evidence="1">The sequence shown here is derived from an EMBL/GenBank/DDBJ whole genome shotgun (WGS) entry which is preliminary data.</text>
</comment>
<dbReference type="AlphaFoldDB" id="A0A916SPH2"/>